<keyword evidence="1" id="KW-1133">Transmembrane helix</keyword>
<dbReference type="AlphaFoldDB" id="A0A1G8Y4A5"/>
<feature type="transmembrane region" description="Helical" evidence="1">
    <location>
        <begin position="128"/>
        <end position="149"/>
    </location>
</feature>
<dbReference type="STRING" id="1174501.SAMN05216192_12840"/>
<feature type="transmembrane region" description="Helical" evidence="1">
    <location>
        <begin position="170"/>
        <end position="188"/>
    </location>
</feature>
<keyword evidence="1" id="KW-0812">Transmembrane</keyword>
<gene>
    <name evidence="2" type="ORF">SAMN05216192_12840</name>
</gene>
<evidence type="ECO:0000313" key="2">
    <source>
        <dbReference type="EMBL" id="SDJ97679.1"/>
    </source>
</evidence>
<dbReference type="InterPro" id="IPR009214">
    <property type="entry name" value="DUF1129"/>
</dbReference>
<proteinExistence type="predicted"/>
<protein>
    <submittedName>
        <fullName evidence="2">Uncharacterized membrane-anchored protein</fullName>
    </submittedName>
</protein>
<sequence length="220" mass="24427">MKVKAMMKENNALREQMTPFNRSYFEDMILAMRASRVERVRAEELLLEAARLLLQGQSKGRNAKQIFGESPEEYFKDIMDSVPARPERSKLNYYLMIAWTALTLMFSVLAVGGLIAKWSGSSADLFSKISVFTLILVGFGSIVLMELLVRWMSSLSENDAPGFRTFNIKALGIYIAIAVVVIFAGALLDNLFPVITVSPWVSLALGAAGGLGLKFIFLRS</sequence>
<dbReference type="RefSeq" id="WP_090716839.1">
    <property type="nucleotide sequence ID" value="NZ_CBCSKY010000044.1"/>
</dbReference>
<keyword evidence="1" id="KW-0472">Membrane</keyword>
<feature type="transmembrane region" description="Helical" evidence="1">
    <location>
        <begin position="200"/>
        <end position="218"/>
    </location>
</feature>
<accession>A0A1G8Y4A5</accession>
<name>A0A1G8Y4A5_9BACL</name>
<dbReference type="SUPFAM" id="SSF158560">
    <property type="entry name" value="BH3980-like"/>
    <property type="match status" value="1"/>
</dbReference>
<evidence type="ECO:0000313" key="3">
    <source>
        <dbReference type="Proteomes" id="UP000199050"/>
    </source>
</evidence>
<evidence type="ECO:0000256" key="1">
    <source>
        <dbReference type="SAM" id="Phobius"/>
    </source>
</evidence>
<dbReference type="OrthoDB" id="1655249at2"/>
<organism evidence="2 3">
    <name type="scientific">Paenibacillus typhae</name>
    <dbReference type="NCBI Taxonomy" id="1174501"/>
    <lineage>
        <taxon>Bacteria</taxon>
        <taxon>Bacillati</taxon>
        <taxon>Bacillota</taxon>
        <taxon>Bacilli</taxon>
        <taxon>Bacillales</taxon>
        <taxon>Paenibacillaceae</taxon>
        <taxon>Paenibacillus</taxon>
    </lineage>
</organism>
<dbReference type="Pfam" id="PF06570">
    <property type="entry name" value="DUF1129"/>
    <property type="match status" value="1"/>
</dbReference>
<dbReference type="EMBL" id="FNDX01000028">
    <property type="protein sequence ID" value="SDJ97679.1"/>
    <property type="molecule type" value="Genomic_DNA"/>
</dbReference>
<keyword evidence="3" id="KW-1185">Reference proteome</keyword>
<dbReference type="Proteomes" id="UP000199050">
    <property type="component" value="Unassembled WGS sequence"/>
</dbReference>
<reference evidence="3" key="1">
    <citation type="submission" date="2016-10" db="EMBL/GenBank/DDBJ databases">
        <authorList>
            <person name="Varghese N."/>
            <person name="Submissions S."/>
        </authorList>
    </citation>
    <scope>NUCLEOTIDE SEQUENCE [LARGE SCALE GENOMIC DNA]</scope>
    <source>
        <strain evidence="3">CGMCC 1.11012</strain>
    </source>
</reference>
<feature type="transmembrane region" description="Helical" evidence="1">
    <location>
        <begin position="93"/>
        <end position="116"/>
    </location>
</feature>